<dbReference type="GO" id="GO:0016020">
    <property type="term" value="C:membrane"/>
    <property type="evidence" value="ECO:0007669"/>
    <property type="project" value="UniProtKB-SubCell"/>
</dbReference>
<feature type="transmembrane region" description="Helical" evidence="6">
    <location>
        <begin position="157"/>
        <end position="179"/>
    </location>
</feature>
<keyword evidence="4 6" id="KW-0472">Membrane</keyword>
<evidence type="ECO:0000256" key="5">
    <source>
        <dbReference type="SAM" id="MobiDB-lite"/>
    </source>
</evidence>
<gene>
    <name evidence="8" type="ORF">TCHU04912_LOCUS3653</name>
</gene>
<feature type="region of interest" description="Disordered" evidence="5">
    <location>
        <begin position="439"/>
        <end position="496"/>
    </location>
</feature>
<proteinExistence type="predicted"/>
<feature type="compositionally biased region" description="Pro residues" evidence="5">
    <location>
        <begin position="555"/>
        <end position="564"/>
    </location>
</feature>
<organism evidence="8">
    <name type="scientific">Tetraselmis chuii</name>
    <dbReference type="NCBI Taxonomy" id="63592"/>
    <lineage>
        <taxon>Eukaryota</taxon>
        <taxon>Viridiplantae</taxon>
        <taxon>Chlorophyta</taxon>
        <taxon>core chlorophytes</taxon>
        <taxon>Chlorodendrophyceae</taxon>
        <taxon>Chlorodendrales</taxon>
        <taxon>Chlorodendraceae</taxon>
        <taxon>Tetraselmis</taxon>
    </lineage>
</organism>
<dbReference type="Pfam" id="PF00520">
    <property type="entry name" value="Ion_trans"/>
    <property type="match status" value="1"/>
</dbReference>
<evidence type="ECO:0000256" key="3">
    <source>
        <dbReference type="ARBA" id="ARBA00022989"/>
    </source>
</evidence>
<evidence type="ECO:0000256" key="2">
    <source>
        <dbReference type="ARBA" id="ARBA00022692"/>
    </source>
</evidence>
<feature type="transmembrane region" description="Helical" evidence="6">
    <location>
        <begin position="26"/>
        <end position="46"/>
    </location>
</feature>
<feature type="domain" description="Ion transport" evidence="7">
    <location>
        <begin position="160"/>
        <end position="311"/>
    </location>
</feature>
<dbReference type="EMBL" id="HBGG01007349">
    <property type="protein sequence ID" value="CAD9201420.1"/>
    <property type="molecule type" value="Transcribed_RNA"/>
</dbReference>
<dbReference type="PANTHER" id="PTHR13715">
    <property type="entry name" value="RYANODINE RECEPTOR AND IP3 RECEPTOR"/>
    <property type="match status" value="1"/>
</dbReference>
<evidence type="ECO:0000313" key="8">
    <source>
        <dbReference type="EMBL" id="CAD9201420.1"/>
    </source>
</evidence>
<feature type="region of interest" description="Disordered" evidence="5">
    <location>
        <begin position="525"/>
        <end position="582"/>
    </location>
</feature>
<feature type="transmembrane region" description="Helical" evidence="6">
    <location>
        <begin position="276"/>
        <end position="296"/>
    </location>
</feature>
<dbReference type="GO" id="GO:0005216">
    <property type="term" value="F:monoatomic ion channel activity"/>
    <property type="evidence" value="ECO:0007669"/>
    <property type="project" value="InterPro"/>
</dbReference>
<evidence type="ECO:0000256" key="6">
    <source>
        <dbReference type="SAM" id="Phobius"/>
    </source>
</evidence>
<dbReference type="PANTHER" id="PTHR13715:SF99">
    <property type="entry name" value="INOSITOL 1,4,5-TRISPHOSPHATE RECEPTOR-LIKE PROTEIN A"/>
    <property type="match status" value="1"/>
</dbReference>
<name>A0A7S1X0R9_9CHLO</name>
<dbReference type="InterPro" id="IPR015925">
    <property type="entry name" value="Ryanodine_IP3_receptor"/>
</dbReference>
<dbReference type="InterPro" id="IPR005821">
    <property type="entry name" value="Ion_trans_dom"/>
</dbReference>
<keyword evidence="2 6" id="KW-0812">Transmembrane</keyword>
<keyword evidence="3 6" id="KW-1133">Transmembrane helix</keyword>
<feature type="transmembrane region" description="Helical" evidence="6">
    <location>
        <begin position="199"/>
        <end position="221"/>
    </location>
</feature>
<accession>A0A7S1X0R9</accession>
<dbReference type="GO" id="GO:0006816">
    <property type="term" value="P:calcium ion transport"/>
    <property type="evidence" value="ECO:0007669"/>
    <property type="project" value="InterPro"/>
</dbReference>
<evidence type="ECO:0000259" key="7">
    <source>
        <dbReference type="Pfam" id="PF00520"/>
    </source>
</evidence>
<evidence type="ECO:0000256" key="1">
    <source>
        <dbReference type="ARBA" id="ARBA00004141"/>
    </source>
</evidence>
<sequence length="582" mass="64863">MSVSLLLEPSQTEWFWSDLRPWCPKAQVLVTMCIFVGFLCLDFRWWRESASPALGKLLILKLESAAKTAAKAARRRVRRVAPSGLQATERPEALNFASYVNKGHHKSALVVKHVVKNIPEPPVEQSVTGISILMQYGVIHLLDLVCYWKAWYVGVQIAMACLAAAVSPFFITFQLSIFFLEFDAGRMLVEALKKAGMPLVKTSLMGCVVILVFAVGSFLWFNTAEESLPCQTMYQCVAAHLITGLYGDFAGMYLGGYDELFERVPETIGDEGGNQVRILFVMMFFIIWAFILANIFTGQIVDAFAAIREENENVSNDNITHCLVCSLERFDFDKNPAINFENHVDLEHNAIAYVYYLHYLRVTDKTEFKGYDTAVQKLLDRKAVTDRAGWLPISRSITLENCEDSNKSLEEVNERQTDLLEYLQVTMRRMDMRMRSIEKRLGKRGGGGGHTPAGDRPSAERSSSKGSMLAWAESDSESEEEAIPPSSRRDLHSRETRGELSLRVAVEPSEPSISTVVEEVHHLLGADLEVPSQGSPNVGSENEDTGVARAEVPPVADPSQPPLPSADVDTLLGRNDADSRRS</sequence>
<reference evidence="8" key="1">
    <citation type="submission" date="2021-01" db="EMBL/GenBank/DDBJ databases">
        <authorList>
            <person name="Corre E."/>
            <person name="Pelletier E."/>
            <person name="Niang G."/>
            <person name="Scheremetjew M."/>
            <person name="Finn R."/>
            <person name="Kale V."/>
            <person name="Holt S."/>
            <person name="Cochrane G."/>
            <person name="Meng A."/>
            <person name="Brown T."/>
            <person name="Cohen L."/>
        </authorList>
    </citation>
    <scope>NUCLEOTIDE SEQUENCE</scope>
    <source>
        <strain evidence="8">PLY429</strain>
    </source>
</reference>
<feature type="transmembrane region" description="Helical" evidence="6">
    <location>
        <begin position="233"/>
        <end position="256"/>
    </location>
</feature>
<feature type="compositionally biased region" description="Basic and acidic residues" evidence="5">
    <location>
        <begin position="487"/>
        <end position="496"/>
    </location>
</feature>
<comment type="subcellular location">
    <subcellularLocation>
        <location evidence="1">Membrane</location>
        <topology evidence="1">Multi-pass membrane protein</topology>
    </subcellularLocation>
</comment>
<dbReference type="AlphaFoldDB" id="A0A7S1X0R9"/>
<evidence type="ECO:0000256" key="4">
    <source>
        <dbReference type="ARBA" id="ARBA00023136"/>
    </source>
</evidence>
<protein>
    <recommendedName>
        <fullName evidence="7">Ion transport domain-containing protein</fullName>
    </recommendedName>
</protein>